<dbReference type="EMBL" id="KV417312">
    <property type="protein sequence ID" value="KZO92236.1"/>
    <property type="molecule type" value="Genomic_DNA"/>
</dbReference>
<evidence type="ECO:0000256" key="1">
    <source>
        <dbReference type="SAM" id="MobiDB-lite"/>
    </source>
</evidence>
<evidence type="ECO:0000313" key="3">
    <source>
        <dbReference type="Proteomes" id="UP000076738"/>
    </source>
</evidence>
<feature type="region of interest" description="Disordered" evidence="1">
    <location>
        <begin position="19"/>
        <end position="56"/>
    </location>
</feature>
<name>A0A167I2K3_CALVF</name>
<evidence type="ECO:0000313" key="2">
    <source>
        <dbReference type="EMBL" id="KZO92236.1"/>
    </source>
</evidence>
<gene>
    <name evidence="2" type="ORF">CALVIDRAFT_310783</name>
</gene>
<reference evidence="2 3" key="1">
    <citation type="journal article" date="2016" name="Mol. Biol. Evol.">
        <title>Comparative Genomics of Early-Diverging Mushroom-Forming Fungi Provides Insights into the Origins of Lignocellulose Decay Capabilities.</title>
        <authorList>
            <person name="Nagy L.G."/>
            <person name="Riley R."/>
            <person name="Tritt A."/>
            <person name="Adam C."/>
            <person name="Daum C."/>
            <person name="Floudas D."/>
            <person name="Sun H."/>
            <person name="Yadav J.S."/>
            <person name="Pangilinan J."/>
            <person name="Larsson K.H."/>
            <person name="Matsuura K."/>
            <person name="Barry K."/>
            <person name="Labutti K."/>
            <person name="Kuo R."/>
            <person name="Ohm R.A."/>
            <person name="Bhattacharya S.S."/>
            <person name="Shirouzu T."/>
            <person name="Yoshinaga Y."/>
            <person name="Martin F.M."/>
            <person name="Grigoriev I.V."/>
            <person name="Hibbett D.S."/>
        </authorList>
    </citation>
    <scope>NUCLEOTIDE SEQUENCE [LARGE SCALE GENOMIC DNA]</scope>
    <source>
        <strain evidence="2 3">TUFC12733</strain>
    </source>
</reference>
<sequence length="109" mass="12214">MWRAKRAAPLLLGWSRSFQDVSQRSQTSSEEARSSVAATGGSAGRRSCPTASSRARIPRRAMRKQGIVLVRSRFTHDRSWKSRRTCADLRYTCLYQSSSCSTTPLETSL</sequence>
<dbReference type="AlphaFoldDB" id="A0A167I2K3"/>
<keyword evidence="3" id="KW-1185">Reference proteome</keyword>
<proteinExistence type="predicted"/>
<organism evidence="2 3">
    <name type="scientific">Calocera viscosa (strain TUFC12733)</name>
    <dbReference type="NCBI Taxonomy" id="1330018"/>
    <lineage>
        <taxon>Eukaryota</taxon>
        <taxon>Fungi</taxon>
        <taxon>Dikarya</taxon>
        <taxon>Basidiomycota</taxon>
        <taxon>Agaricomycotina</taxon>
        <taxon>Dacrymycetes</taxon>
        <taxon>Dacrymycetales</taxon>
        <taxon>Dacrymycetaceae</taxon>
        <taxon>Calocera</taxon>
    </lineage>
</organism>
<dbReference type="Proteomes" id="UP000076738">
    <property type="component" value="Unassembled WGS sequence"/>
</dbReference>
<feature type="compositionally biased region" description="Polar residues" evidence="1">
    <location>
        <begin position="19"/>
        <end position="29"/>
    </location>
</feature>
<protein>
    <submittedName>
        <fullName evidence="2">Uncharacterized protein</fullName>
    </submittedName>
</protein>
<accession>A0A167I2K3</accession>